<feature type="region of interest" description="Disordered" evidence="1">
    <location>
        <begin position="47"/>
        <end position="72"/>
    </location>
</feature>
<dbReference type="AlphaFoldDB" id="A0A318Q1C1"/>
<accession>A0A318Q1C1</accession>
<feature type="compositionally biased region" description="Gly residues" evidence="1">
    <location>
        <begin position="51"/>
        <end position="63"/>
    </location>
</feature>
<evidence type="ECO:0000256" key="1">
    <source>
        <dbReference type="SAM" id="MobiDB-lite"/>
    </source>
</evidence>
<proteinExistence type="predicted"/>
<gene>
    <name evidence="2" type="ORF">CFR72_11035</name>
</gene>
<protein>
    <submittedName>
        <fullName evidence="2">Uncharacterized protein</fullName>
    </submittedName>
</protein>
<dbReference type="Proteomes" id="UP000248301">
    <property type="component" value="Unassembled WGS sequence"/>
</dbReference>
<evidence type="ECO:0000313" key="3">
    <source>
        <dbReference type="Proteomes" id="UP000248301"/>
    </source>
</evidence>
<evidence type="ECO:0000313" key="2">
    <source>
        <dbReference type="EMBL" id="PYD62693.1"/>
    </source>
</evidence>
<organism evidence="2 3">
    <name type="scientific">Gluconacetobacter entanii</name>
    <dbReference type="NCBI Taxonomy" id="108528"/>
    <lineage>
        <taxon>Bacteria</taxon>
        <taxon>Pseudomonadati</taxon>
        <taxon>Pseudomonadota</taxon>
        <taxon>Alphaproteobacteria</taxon>
        <taxon>Acetobacterales</taxon>
        <taxon>Acetobacteraceae</taxon>
        <taxon>Gluconacetobacter</taxon>
    </lineage>
</organism>
<reference evidence="2 3" key="1">
    <citation type="submission" date="2017-07" db="EMBL/GenBank/DDBJ databases">
        <title>A draft genome sequence of Gluconacetobacter entanii LTH 4560.</title>
        <authorList>
            <person name="Skraban J."/>
            <person name="Cleenwerck I."/>
            <person name="Vandamme P."/>
            <person name="Trcek J."/>
        </authorList>
    </citation>
    <scope>NUCLEOTIDE SEQUENCE [LARGE SCALE GENOMIC DNA]</scope>
    <source>
        <strain evidence="2 3">LTH 4560</strain>
    </source>
</reference>
<comment type="caution">
    <text evidence="2">The sequence shown here is derived from an EMBL/GenBank/DDBJ whole genome shotgun (WGS) entry which is preliminary data.</text>
</comment>
<name>A0A318Q1C1_9PROT</name>
<sequence>MDGITHVNTVRSIRAMSSTRITWEAPLGRIMKITTAVVLLGALSACDKPKPGGGGSDDGGGPGVSSNGTPQK</sequence>
<dbReference type="EMBL" id="NKUF01000025">
    <property type="protein sequence ID" value="PYD62693.1"/>
    <property type="molecule type" value="Genomic_DNA"/>
</dbReference>